<dbReference type="SUPFAM" id="SSF46626">
    <property type="entry name" value="Cytochrome c"/>
    <property type="match status" value="1"/>
</dbReference>
<dbReference type="Gene3D" id="1.10.760.10">
    <property type="entry name" value="Cytochrome c-like domain"/>
    <property type="match status" value="1"/>
</dbReference>
<dbReference type="RefSeq" id="WP_079701844.1">
    <property type="nucleotide sequence ID" value="NZ_FUYR01000001.1"/>
</dbReference>
<dbReference type="PROSITE" id="PS51257">
    <property type="entry name" value="PROKAR_LIPOPROTEIN"/>
    <property type="match status" value="1"/>
</dbReference>
<keyword evidence="3 4" id="KW-0408">Iron</keyword>
<evidence type="ECO:0000313" key="6">
    <source>
        <dbReference type="EMBL" id="SKB42862.1"/>
    </source>
</evidence>
<dbReference type="GO" id="GO:0020037">
    <property type="term" value="F:heme binding"/>
    <property type="evidence" value="ECO:0007669"/>
    <property type="project" value="InterPro"/>
</dbReference>
<proteinExistence type="predicted"/>
<dbReference type="OrthoDB" id="9811395at2"/>
<keyword evidence="7" id="KW-1185">Reference proteome</keyword>
<feature type="domain" description="Cytochrome c" evidence="5">
    <location>
        <begin position="32"/>
        <end position="121"/>
    </location>
</feature>
<dbReference type="GO" id="GO:0046872">
    <property type="term" value="F:metal ion binding"/>
    <property type="evidence" value="ECO:0007669"/>
    <property type="project" value="UniProtKB-KW"/>
</dbReference>
<evidence type="ECO:0000259" key="5">
    <source>
        <dbReference type="PROSITE" id="PS51007"/>
    </source>
</evidence>
<dbReference type="PANTHER" id="PTHR35008:SF4">
    <property type="entry name" value="BLL4482 PROTEIN"/>
    <property type="match status" value="1"/>
</dbReference>
<name>A0A1T5B6F8_9SPHI</name>
<sequence>MRNKLLYIISSLFVGIVIFQSCSNEQQLNYQRYFVNGKGLYEKNCQNCHGANGEGLGKLYPALTDTMRLSKNKSILACIIKHGISGKGVAADTTLITQMPGNAALADIDIAQIIVYVTNSFGNKQGFYDQGQVGDDLKNCR</sequence>
<dbReference type="InterPro" id="IPR036909">
    <property type="entry name" value="Cyt_c-like_dom_sf"/>
</dbReference>
<keyword evidence="2 4" id="KW-0479">Metal-binding</keyword>
<protein>
    <submittedName>
        <fullName evidence="6">Cytochrome C oxidase, cbb3-type, subunit III</fullName>
    </submittedName>
</protein>
<gene>
    <name evidence="6" type="ORF">SAMN05661099_1359</name>
</gene>
<dbReference type="GO" id="GO:0009055">
    <property type="term" value="F:electron transfer activity"/>
    <property type="evidence" value="ECO:0007669"/>
    <property type="project" value="InterPro"/>
</dbReference>
<evidence type="ECO:0000256" key="3">
    <source>
        <dbReference type="ARBA" id="ARBA00023004"/>
    </source>
</evidence>
<dbReference type="AlphaFoldDB" id="A0A1T5B6F8"/>
<evidence type="ECO:0000256" key="4">
    <source>
        <dbReference type="PROSITE-ProRule" id="PRU00433"/>
    </source>
</evidence>
<dbReference type="EMBL" id="FUYR01000001">
    <property type="protein sequence ID" value="SKB42862.1"/>
    <property type="molecule type" value="Genomic_DNA"/>
</dbReference>
<reference evidence="7" key="1">
    <citation type="submission" date="2017-02" db="EMBL/GenBank/DDBJ databases">
        <authorList>
            <person name="Varghese N."/>
            <person name="Submissions S."/>
        </authorList>
    </citation>
    <scope>NUCLEOTIDE SEQUENCE [LARGE SCALE GENOMIC DNA]</scope>
    <source>
        <strain evidence="7">DSM 22385</strain>
    </source>
</reference>
<organism evidence="6 7">
    <name type="scientific">Daejeonella lutea</name>
    <dbReference type="NCBI Taxonomy" id="572036"/>
    <lineage>
        <taxon>Bacteria</taxon>
        <taxon>Pseudomonadati</taxon>
        <taxon>Bacteroidota</taxon>
        <taxon>Sphingobacteriia</taxon>
        <taxon>Sphingobacteriales</taxon>
        <taxon>Sphingobacteriaceae</taxon>
        <taxon>Daejeonella</taxon>
    </lineage>
</organism>
<dbReference type="InterPro" id="IPR051459">
    <property type="entry name" value="Cytochrome_c-type_DH"/>
</dbReference>
<evidence type="ECO:0000256" key="2">
    <source>
        <dbReference type="ARBA" id="ARBA00022723"/>
    </source>
</evidence>
<keyword evidence="1 4" id="KW-0349">Heme</keyword>
<dbReference type="PROSITE" id="PS51007">
    <property type="entry name" value="CYTC"/>
    <property type="match status" value="1"/>
</dbReference>
<dbReference type="Pfam" id="PF00034">
    <property type="entry name" value="Cytochrom_C"/>
    <property type="match status" value="1"/>
</dbReference>
<dbReference type="InterPro" id="IPR009056">
    <property type="entry name" value="Cyt_c-like_dom"/>
</dbReference>
<evidence type="ECO:0000256" key="1">
    <source>
        <dbReference type="ARBA" id="ARBA00022617"/>
    </source>
</evidence>
<evidence type="ECO:0000313" key="7">
    <source>
        <dbReference type="Proteomes" id="UP000189981"/>
    </source>
</evidence>
<dbReference type="Proteomes" id="UP000189981">
    <property type="component" value="Unassembled WGS sequence"/>
</dbReference>
<dbReference type="STRING" id="572036.SAMN05661099_1359"/>
<accession>A0A1T5B6F8</accession>
<dbReference type="PANTHER" id="PTHR35008">
    <property type="entry name" value="BLL4482 PROTEIN-RELATED"/>
    <property type="match status" value="1"/>
</dbReference>